<comment type="caution">
    <text evidence="10">The sequence shown here is derived from an EMBL/GenBank/DDBJ whole genome shotgun (WGS) entry which is preliminary data.</text>
</comment>
<sequence>MTVKGILIPIGGNEDKGLVAKPSYKMDFISDGILSHVVKESGGTKANILVLPAASSIPEEVGDNYIQAFKTLGCNNVKVLHIKKRKHADKPEFLEALKQADCVMFSGGDQRKISAKIYGSEFHKLLTEKYQHEAFVIAGTSAGAMAMAKEMISGGSSKEAFIKGAVQMSQGLELIPELIIDTHFIQRGRFGRQSEAVAKFPKLLGIGLAEDTGLIIKNGKDIKVIGSGMAIVFDPQHIGHNNEKVLREGTPMTMTNLIVHILANGDRFDIETREVKVLPIEAPFV</sequence>
<dbReference type="OrthoDB" id="9799980at2"/>
<dbReference type="Proteomes" id="UP000248987">
    <property type="component" value="Unassembled WGS sequence"/>
</dbReference>
<dbReference type="GO" id="GO:0008236">
    <property type="term" value="F:serine-type peptidase activity"/>
    <property type="evidence" value="ECO:0007669"/>
    <property type="project" value="UniProtKB-KW"/>
</dbReference>
<keyword evidence="6" id="KW-0645">Protease</keyword>
<dbReference type="AlphaFoldDB" id="A0A1A7R2U3"/>
<organism evidence="10 11">
    <name type="scientific">Gelidibacter algens</name>
    <dbReference type="NCBI Taxonomy" id="49280"/>
    <lineage>
        <taxon>Bacteria</taxon>
        <taxon>Pseudomonadati</taxon>
        <taxon>Bacteroidota</taxon>
        <taxon>Flavobacteriia</taxon>
        <taxon>Flavobacteriales</taxon>
        <taxon>Flavobacteriaceae</taxon>
        <taxon>Gelidibacter</taxon>
    </lineage>
</organism>
<protein>
    <recommendedName>
        <fullName evidence="5">Cyanophycinase</fullName>
        <ecNumber evidence="4">3.4.15.6</ecNumber>
    </recommendedName>
</protein>
<reference evidence="10 11" key="1">
    <citation type="submission" date="2018-06" db="EMBL/GenBank/DDBJ databases">
        <title>Genomic Encyclopedia of Archaeal and Bacterial Type Strains, Phase II (KMG-II): from individual species to whole genera.</title>
        <authorList>
            <person name="Goeker M."/>
        </authorList>
    </citation>
    <scope>NUCLEOTIDE SEQUENCE [LARGE SCALE GENOMIC DNA]</scope>
    <source>
        <strain evidence="10 11">DSM 12408</strain>
    </source>
</reference>
<dbReference type="STRING" id="49280.A9996_11865"/>
<dbReference type="NCBIfam" id="TIGR02069">
    <property type="entry name" value="cyanophycinase"/>
    <property type="match status" value="1"/>
</dbReference>
<evidence type="ECO:0000256" key="4">
    <source>
        <dbReference type="ARBA" id="ARBA00013115"/>
    </source>
</evidence>
<evidence type="ECO:0000256" key="5">
    <source>
        <dbReference type="ARBA" id="ARBA00015719"/>
    </source>
</evidence>
<evidence type="ECO:0000256" key="1">
    <source>
        <dbReference type="ARBA" id="ARBA00001092"/>
    </source>
</evidence>
<comment type="catalytic activity">
    <reaction evidence="1">
        <text>[L-4-(L-arginin-2-N-yl)aspartate](n) + H2O = [L-4-(L-arginin-2-N-yl)aspartate](n-1) + L-4-(L-arginin-2-N-yl)aspartate</text>
        <dbReference type="Rhea" id="RHEA:12845"/>
        <dbReference type="Rhea" id="RHEA-COMP:13728"/>
        <dbReference type="Rhea" id="RHEA-COMP:13734"/>
        <dbReference type="ChEBI" id="CHEBI:15377"/>
        <dbReference type="ChEBI" id="CHEBI:137986"/>
        <dbReference type="ChEBI" id="CHEBI:137991"/>
        <dbReference type="EC" id="3.4.15.6"/>
    </reaction>
</comment>
<dbReference type="EC" id="3.4.15.6" evidence="4"/>
<accession>A0A1A7R2U3</accession>
<evidence type="ECO:0000313" key="10">
    <source>
        <dbReference type="EMBL" id="RAJ23024.1"/>
    </source>
</evidence>
<dbReference type="GO" id="GO:0008241">
    <property type="term" value="F:peptidyl-dipeptidase activity"/>
    <property type="evidence" value="ECO:0007669"/>
    <property type="project" value="UniProtKB-EC"/>
</dbReference>
<proteinExistence type="inferred from homology"/>
<evidence type="ECO:0000256" key="8">
    <source>
        <dbReference type="ARBA" id="ARBA00022825"/>
    </source>
</evidence>
<feature type="active site" description="Charge relay system" evidence="9">
    <location>
        <position position="141"/>
    </location>
</feature>
<gene>
    <name evidence="10" type="ORF">LX77_02183</name>
</gene>
<dbReference type="Pfam" id="PF03575">
    <property type="entry name" value="Peptidase_S51"/>
    <property type="match status" value="1"/>
</dbReference>
<comment type="function">
    <text evidence="2">Exopeptidase that catalyzes the hydrolytic cleavage of multi-L-arginyl-poly-L-aspartic acid (cyanophycin; a water-insoluble reserve polymer) into aspartate-arginine dipeptides.</text>
</comment>
<dbReference type="CDD" id="cd03145">
    <property type="entry name" value="GAT1_cyanophycinase"/>
    <property type="match status" value="1"/>
</dbReference>
<evidence type="ECO:0000256" key="7">
    <source>
        <dbReference type="ARBA" id="ARBA00022801"/>
    </source>
</evidence>
<dbReference type="GO" id="GO:0006508">
    <property type="term" value="P:proteolysis"/>
    <property type="evidence" value="ECO:0007669"/>
    <property type="project" value="UniProtKB-KW"/>
</dbReference>
<evidence type="ECO:0000256" key="6">
    <source>
        <dbReference type="ARBA" id="ARBA00022670"/>
    </source>
</evidence>
<comment type="similarity">
    <text evidence="3">Belongs to the peptidase S51 family.</text>
</comment>
<dbReference type="InterPro" id="IPR029062">
    <property type="entry name" value="Class_I_gatase-like"/>
</dbReference>
<keyword evidence="8" id="KW-0720">Serine protease</keyword>
<keyword evidence="7" id="KW-0378">Hydrolase</keyword>
<evidence type="ECO:0000256" key="3">
    <source>
        <dbReference type="ARBA" id="ARBA00006534"/>
    </source>
</evidence>
<evidence type="ECO:0000256" key="9">
    <source>
        <dbReference type="PIRSR" id="PIRSR032067-1"/>
    </source>
</evidence>
<feature type="active site" description="Charge relay system" evidence="9">
    <location>
        <position position="210"/>
    </location>
</feature>
<dbReference type="SUPFAM" id="SSF52317">
    <property type="entry name" value="Class I glutamine amidotransferase-like"/>
    <property type="match status" value="1"/>
</dbReference>
<feature type="active site" description="Charge relay system" evidence="9">
    <location>
        <position position="183"/>
    </location>
</feature>
<dbReference type="PANTHER" id="PTHR36175">
    <property type="entry name" value="CYANOPHYCINASE"/>
    <property type="match status" value="1"/>
</dbReference>
<dbReference type="EMBL" id="QLLQ01000007">
    <property type="protein sequence ID" value="RAJ23024.1"/>
    <property type="molecule type" value="Genomic_DNA"/>
</dbReference>
<dbReference type="InterPro" id="IPR011811">
    <property type="entry name" value="Peptidase_S51_cyanophycinase"/>
</dbReference>
<evidence type="ECO:0000256" key="2">
    <source>
        <dbReference type="ARBA" id="ARBA00002039"/>
    </source>
</evidence>
<evidence type="ECO:0000313" key="11">
    <source>
        <dbReference type="Proteomes" id="UP000248987"/>
    </source>
</evidence>
<dbReference type="Gene3D" id="3.40.50.880">
    <property type="match status" value="1"/>
</dbReference>
<dbReference type="PIRSF" id="PIRSF032067">
    <property type="entry name" value="Cyanophycinase"/>
    <property type="match status" value="1"/>
</dbReference>
<dbReference type="PANTHER" id="PTHR36175:SF1">
    <property type="entry name" value="CYANOPHYCINASE"/>
    <property type="match status" value="1"/>
</dbReference>
<keyword evidence="11" id="KW-1185">Reference proteome</keyword>
<name>A0A1A7R2U3_9FLAO</name>
<dbReference type="RefSeq" id="WP_066435091.1">
    <property type="nucleotide sequence ID" value="NZ_LZRN01000024.1"/>
</dbReference>
<dbReference type="InterPro" id="IPR005320">
    <property type="entry name" value="Peptidase_S51"/>
</dbReference>